<keyword evidence="1" id="KW-1015">Disulfide bond</keyword>
<dbReference type="Pfam" id="PF07645">
    <property type="entry name" value="EGF_CA"/>
    <property type="match status" value="1"/>
</dbReference>
<sequence>LPDQDECAKGSHDCGGAQSCLNTFGGHLCIPLKLCRGPYTPHPHSNGTCVCPKSVPGCTSRPRWLLHRFLAIPQIPDVPTGIFQLQHP</sequence>
<dbReference type="Gene3D" id="2.10.25.10">
    <property type="entry name" value="Laminin"/>
    <property type="match status" value="1"/>
</dbReference>
<keyword evidence="4" id="KW-1185">Reference proteome</keyword>
<evidence type="ECO:0000256" key="1">
    <source>
        <dbReference type="ARBA" id="ARBA00023157"/>
    </source>
</evidence>
<proteinExistence type="predicted"/>
<dbReference type="AlphaFoldDB" id="A0A7K9ZGQ8"/>
<feature type="non-terminal residue" evidence="3">
    <location>
        <position position="1"/>
    </location>
</feature>
<evidence type="ECO:0000313" key="4">
    <source>
        <dbReference type="Proteomes" id="UP000537234"/>
    </source>
</evidence>
<protein>
    <submittedName>
        <fullName evidence="3">FBLN4 protein</fullName>
    </submittedName>
</protein>
<comment type="caution">
    <text evidence="3">The sequence shown here is derived from an EMBL/GenBank/DDBJ whole genome shotgun (WGS) entry which is preliminary data.</text>
</comment>
<name>A0A7K9ZGQ8_9CORV</name>
<reference evidence="3 4" key="1">
    <citation type="submission" date="2019-09" db="EMBL/GenBank/DDBJ databases">
        <title>Bird 10,000 Genomes (B10K) Project - Family phase.</title>
        <authorList>
            <person name="Zhang G."/>
        </authorList>
    </citation>
    <scope>NUCLEOTIDE SEQUENCE [LARGE SCALE GENOMIC DNA]</scope>
    <source>
        <strain evidence="3">B10K-DU-001-48</strain>
        <tissue evidence="3">Muscle</tissue>
    </source>
</reference>
<organism evidence="3 4">
    <name type="scientific">Dicrurus megarhynchus</name>
    <dbReference type="NCBI Taxonomy" id="450177"/>
    <lineage>
        <taxon>Eukaryota</taxon>
        <taxon>Metazoa</taxon>
        <taxon>Chordata</taxon>
        <taxon>Craniata</taxon>
        <taxon>Vertebrata</taxon>
        <taxon>Euteleostomi</taxon>
        <taxon>Archelosauria</taxon>
        <taxon>Archosauria</taxon>
        <taxon>Dinosauria</taxon>
        <taxon>Saurischia</taxon>
        <taxon>Theropoda</taxon>
        <taxon>Coelurosauria</taxon>
        <taxon>Aves</taxon>
        <taxon>Neognathae</taxon>
        <taxon>Neoaves</taxon>
        <taxon>Telluraves</taxon>
        <taxon>Australaves</taxon>
        <taxon>Passeriformes</taxon>
        <taxon>Corvoidea</taxon>
        <taxon>Dicruridae</taxon>
        <taxon>Dicrurus</taxon>
    </lineage>
</organism>
<gene>
    <name evidence="3" type="primary">Efemp2</name>
    <name evidence="3" type="ORF">DICMEG_R15560</name>
</gene>
<dbReference type="InterPro" id="IPR049883">
    <property type="entry name" value="NOTCH1_EGF-like"/>
</dbReference>
<dbReference type="Proteomes" id="UP000537234">
    <property type="component" value="Unassembled WGS sequence"/>
</dbReference>
<dbReference type="EMBL" id="VXAD01004266">
    <property type="protein sequence ID" value="NXJ21076.1"/>
    <property type="molecule type" value="Genomic_DNA"/>
</dbReference>
<evidence type="ECO:0000259" key="2">
    <source>
        <dbReference type="Pfam" id="PF07645"/>
    </source>
</evidence>
<feature type="domain" description="NOTCH1 EGF-like calcium-binding" evidence="2">
    <location>
        <begin position="3"/>
        <end position="44"/>
    </location>
</feature>
<evidence type="ECO:0000313" key="3">
    <source>
        <dbReference type="EMBL" id="NXJ21076.1"/>
    </source>
</evidence>
<accession>A0A7K9ZGQ8</accession>
<feature type="non-terminal residue" evidence="3">
    <location>
        <position position="88"/>
    </location>
</feature>